<keyword evidence="2" id="KW-0678">Repressor</keyword>
<dbReference type="Gene3D" id="1.10.10.10">
    <property type="entry name" value="Winged helix-like DNA-binding domain superfamily/Winged helix DNA-binding domain"/>
    <property type="match status" value="1"/>
</dbReference>
<keyword evidence="7" id="KW-0479">Metal-binding</keyword>
<evidence type="ECO:0000256" key="6">
    <source>
        <dbReference type="ARBA" id="ARBA00023163"/>
    </source>
</evidence>
<keyword evidence="4" id="KW-0805">Transcription regulation</keyword>
<dbReference type="Gene3D" id="3.30.1490.190">
    <property type="match status" value="1"/>
</dbReference>
<dbReference type="PANTHER" id="PTHR33202">
    <property type="entry name" value="ZINC UPTAKE REGULATION PROTEIN"/>
    <property type="match status" value="1"/>
</dbReference>
<feature type="binding site" evidence="7">
    <location>
        <position position="94"/>
    </location>
    <ligand>
        <name>Zn(2+)</name>
        <dbReference type="ChEBI" id="CHEBI:29105"/>
    </ligand>
</feature>
<reference evidence="8" key="1">
    <citation type="submission" date="2020-02" db="EMBL/GenBank/DDBJ databases">
        <authorList>
            <person name="Meier V. D."/>
        </authorList>
    </citation>
    <scope>NUCLEOTIDE SEQUENCE</scope>
    <source>
        <strain evidence="8">AVDCRST_MAG20</strain>
    </source>
</reference>
<dbReference type="InterPro" id="IPR036388">
    <property type="entry name" value="WH-like_DNA-bd_sf"/>
</dbReference>
<protein>
    <recommendedName>
        <fullName evidence="9">Ferric uptake regulation protein FUR</fullName>
    </recommendedName>
</protein>
<proteinExistence type="inferred from homology"/>
<evidence type="ECO:0008006" key="9">
    <source>
        <dbReference type="Google" id="ProtNLM"/>
    </source>
</evidence>
<evidence type="ECO:0000256" key="7">
    <source>
        <dbReference type="PIRSR" id="PIRSR602481-1"/>
    </source>
</evidence>
<evidence type="ECO:0000256" key="4">
    <source>
        <dbReference type="ARBA" id="ARBA00023015"/>
    </source>
</evidence>
<dbReference type="GO" id="GO:0003700">
    <property type="term" value="F:DNA-binding transcription factor activity"/>
    <property type="evidence" value="ECO:0007669"/>
    <property type="project" value="InterPro"/>
</dbReference>
<evidence type="ECO:0000256" key="2">
    <source>
        <dbReference type="ARBA" id="ARBA00022491"/>
    </source>
</evidence>
<dbReference type="GO" id="GO:1900376">
    <property type="term" value="P:regulation of secondary metabolite biosynthetic process"/>
    <property type="evidence" value="ECO:0007669"/>
    <property type="project" value="TreeGrafter"/>
</dbReference>
<feature type="binding site" evidence="7">
    <location>
        <position position="131"/>
    </location>
    <ligand>
        <name>Zn(2+)</name>
        <dbReference type="ChEBI" id="CHEBI:29105"/>
    </ligand>
</feature>
<evidence type="ECO:0000256" key="1">
    <source>
        <dbReference type="ARBA" id="ARBA00007957"/>
    </source>
</evidence>
<accession>A0A6J4IQI5</accession>
<dbReference type="AlphaFoldDB" id="A0A6J4IQI5"/>
<dbReference type="InterPro" id="IPR002481">
    <property type="entry name" value="FUR"/>
</dbReference>
<keyword evidence="5" id="KW-0238">DNA-binding</keyword>
<dbReference type="GO" id="GO:0008270">
    <property type="term" value="F:zinc ion binding"/>
    <property type="evidence" value="ECO:0007669"/>
    <property type="project" value="TreeGrafter"/>
</dbReference>
<keyword evidence="3 7" id="KW-0862">Zinc</keyword>
<evidence type="ECO:0000313" key="8">
    <source>
        <dbReference type="EMBL" id="CAA9257149.1"/>
    </source>
</evidence>
<dbReference type="GO" id="GO:0000976">
    <property type="term" value="F:transcription cis-regulatory region binding"/>
    <property type="evidence" value="ECO:0007669"/>
    <property type="project" value="TreeGrafter"/>
</dbReference>
<dbReference type="SUPFAM" id="SSF46785">
    <property type="entry name" value="Winged helix' DNA-binding domain"/>
    <property type="match status" value="1"/>
</dbReference>
<dbReference type="Pfam" id="PF01475">
    <property type="entry name" value="FUR"/>
    <property type="match status" value="1"/>
</dbReference>
<gene>
    <name evidence="8" type="ORF">AVDCRST_MAG20-2482</name>
</gene>
<dbReference type="CDD" id="cd07153">
    <property type="entry name" value="Fur_like"/>
    <property type="match status" value="1"/>
</dbReference>
<comment type="similarity">
    <text evidence="1">Belongs to the Fur family.</text>
</comment>
<dbReference type="GO" id="GO:0045892">
    <property type="term" value="P:negative regulation of DNA-templated transcription"/>
    <property type="evidence" value="ECO:0007669"/>
    <property type="project" value="TreeGrafter"/>
</dbReference>
<feature type="binding site" evidence="7">
    <location>
        <position position="91"/>
    </location>
    <ligand>
        <name>Zn(2+)</name>
        <dbReference type="ChEBI" id="CHEBI:29105"/>
    </ligand>
</feature>
<dbReference type="EMBL" id="CADCSY010000118">
    <property type="protein sequence ID" value="CAA9257149.1"/>
    <property type="molecule type" value="Genomic_DNA"/>
</dbReference>
<dbReference type="InterPro" id="IPR043135">
    <property type="entry name" value="Fur_C"/>
</dbReference>
<evidence type="ECO:0000256" key="5">
    <source>
        <dbReference type="ARBA" id="ARBA00023125"/>
    </source>
</evidence>
<dbReference type="PANTHER" id="PTHR33202:SF7">
    <property type="entry name" value="FERRIC UPTAKE REGULATION PROTEIN"/>
    <property type="match status" value="1"/>
</dbReference>
<evidence type="ECO:0000256" key="3">
    <source>
        <dbReference type="ARBA" id="ARBA00022833"/>
    </source>
</evidence>
<name>A0A6J4IQI5_9ACTN</name>
<sequence length="135" mass="15179">MNWEQTLWAAGHRVTRQRALILDAVCAGEGHTPLGEVYARVRRADRSVDRSTVYRALHLFVELGVVLAADTGAGETLYEIARPHPHHHLVCRQCGREQEIGDPALRAMFEQVERDHGFRVATDHLVLFGRCAGCR</sequence>
<organism evidence="8">
    <name type="scientific">uncultured Acidimicrobiales bacterium</name>
    <dbReference type="NCBI Taxonomy" id="310071"/>
    <lineage>
        <taxon>Bacteria</taxon>
        <taxon>Bacillati</taxon>
        <taxon>Actinomycetota</taxon>
        <taxon>Acidimicrobiia</taxon>
        <taxon>Acidimicrobiales</taxon>
        <taxon>environmental samples</taxon>
    </lineage>
</organism>
<dbReference type="InterPro" id="IPR036390">
    <property type="entry name" value="WH_DNA-bd_sf"/>
</dbReference>
<feature type="binding site" evidence="7">
    <location>
        <position position="134"/>
    </location>
    <ligand>
        <name>Zn(2+)</name>
        <dbReference type="ChEBI" id="CHEBI:29105"/>
    </ligand>
</feature>
<comment type="cofactor">
    <cofactor evidence="7">
        <name>Zn(2+)</name>
        <dbReference type="ChEBI" id="CHEBI:29105"/>
    </cofactor>
    <text evidence="7">Binds 1 zinc ion per subunit.</text>
</comment>
<keyword evidence="6" id="KW-0804">Transcription</keyword>